<gene>
    <name evidence="1" type="ORF">LTRI10_LOCUS28772</name>
</gene>
<accession>A0AAV2EQ12</accession>
<name>A0AAV2EQ12_9ROSI</name>
<protein>
    <submittedName>
        <fullName evidence="1">Uncharacterized protein</fullName>
    </submittedName>
</protein>
<reference evidence="1 2" key="1">
    <citation type="submission" date="2024-04" db="EMBL/GenBank/DDBJ databases">
        <authorList>
            <person name="Fracassetti M."/>
        </authorList>
    </citation>
    <scope>NUCLEOTIDE SEQUENCE [LARGE SCALE GENOMIC DNA]</scope>
</reference>
<sequence length="182" mass="20369">MRVSSERNGRPCEFPLVRKVRASSSVRGRLESFPSSFCRYPAYGGEAQSAILGKHPRGIEIGNKLIYVNTISGRDGVLVKLSVVERTGKVYHVLFDSSQAEWMISSLQTAELKGWVFPACNVKRSGGRVIHLGRFENRRRSFLKLSESLWARCTFFVIIPSENSHGCWRSLTSVEGNGNVSM</sequence>
<organism evidence="1 2">
    <name type="scientific">Linum trigynum</name>
    <dbReference type="NCBI Taxonomy" id="586398"/>
    <lineage>
        <taxon>Eukaryota</taxon>
        <taxon>Viridiplantae</taxon>
        <taxon>Streptophyta</taxon>
        <taxon>Embryophyta</taxon>
        <taxon>Tracheophyta</taxon>
        <taxon>Spermatophyta</taxon>
        <taxon>Magnoliopsida</taxon>
        <taxon>eudicotyledons</taxon>
        <taxon>Gunneridae</taxon>
        <taxon>Pentapetalae</taxon>
        <taxon>rosids</taxon>
        <taxon>fabids</taxon>
        <taxon>Malpighiales</taxon>
        <taxon>Linaceae</taxon>
        <taxon>Linum</taxon>
    </lineage>
</organism>
<evidence type="ECO:0000313" key="1">
    <source>
        <dbReference type="EMBL" id="CAL1387812.1"/>
    </source>
</evidence>
<dbReference type="EMBL" id="OZ034818">
    <property type="protein sequence ID" value="CAL1387812.1"/>
    <property type="molecule type" value="Genomic_DNA"/>
</dbReference>
<keyword evidence="2" id="KW-1185">Reference proteome</keyword>
<dbReference type="AlphaFoldDB" id="A0AAV2EQ12"/>
<dbReference type="Proteomes" id="UP001497516">
    <property type="component" value="Chromosome 5"/>
</dbReference>
<proteinExistence type="predicted"/>
<evidence type="ECO:0000313" key="2">
    <source>
        <dbReference type="Proteomes" id="UP001497516"/>
    </source>
</evidence>